<comment type="caution">
    <text evidence="4">The sequence shown here is derived from an EMBL/GenBank/DDBJ whole genome shotgun (WGS) entry which is preliminary data.</text>
</comment>
<organism evidence="4 5">
    <name type="scientific">Paenibacillus solisilvae</name>
    <dbReference type="NCBI Taxonomy" id="2486751"/>
    <lineage>
        <taxon>Bacteria</taxon>
        <taxon>Bacillati</taxon>
        <taxon>Bacillota</taxon>
        <taxon>Bacilli</taxon>
        <taxon>Bacillales</taxon>
        <taxon>Paenibacillaceae</taxon>
        <taxon>Paenibacillus</taxon>
    </lineage>
</organism>
<evidence type="ECO:0000256" key="1">
    <source>
        <dbReference type="SAM" id="Coils"/>
    </source>
</evidence>
<keyword evidence="2" id="KW-1133">Transmembrane helix</keyword>
<keyword evidence="2" id="KW-0812">Transmembrane</keyword>
<dbReference type="Pfam" id="PF26347">
    <property type="entry name" value="YtrI_sporulation"/>
    <property type="match status" value="1"/>
</dbReference>
<feature type="domain" description="Sporulation membrane protein YtrI C-terminal" evidence="3">
    <location>
        <begin position="85"/>
        <end position="163"/>
    </location>
</feature>
<evidence type="ECO:0000313" key="5">
    <source>
        <dbReference type="Proteomes" id="UP001596047"/>
    </source>
</evidence>
<gene>
    <name evidence="4" type="ORF">ACFPYJ_00410</name>
</gene>
<accession>A0ABW0VU60</accession>
<keyword evidence="2" id="KW-0472">Membrane</keyword>
<feature type="transmembrane region" description="Helical" evidence="2">
    <location>
        <begin position="12"/>
        <end position="36"/>
    </location>
</feature>
<dbReference type="Proteomes" id="UP001596047">
    <property type="component" value="Unassembled WGS sequence"/>
</dbReference>
<dbReference type="EMBL" id="JBHSOW010000005">
    <property type="protein sequence ID" value="MFC5647611.1"/>
    <property type="molecule type" value="Genomic_DNA"/>
</dbReference>
<evidence type="ECO:0000256" key="2">
    <source>
        <dbReference type="SAM" id="Phobius"/>
    </source>
</evidence>
<evidence type="ECO:0000313" key="4">
    <source>
        <dbReference type="EMBL" id="MFC5647611.1"/>
    </source>
</evidence>
<dbReference type="InterPro" id="IPR058620">
    <property type="entry name" value="YtrI_C"/>
</dbReference>
<reference evidence="5" key="1">
    <citation type="journal article" date="2019" name="Int. J. Syst. Evol. Microbiol.">
        <title>The Global Catalogue of Microorganisms (GCM) 10K type strain sequencing project: providing services to taxonomists for standard genome sequencing and annotation.</title>
        <authorList>
            <consortium name="The Broad Institute Genomics Platform"/>
            <consortium name="The Broad Institute Genome Sequencing Center for Infectious Disease"/>
            <person name="Wu L."/>
            <person name="Ma J."/>
        </authorList>
    </citation>
    <scope>NUCLEOTIDE SEQUENCE [LARGE SCALE GENOMIC DNA]</scope>
    <source>
        <strain evidence="5">CGMCC 1.3240</strain>
    </source>
</reference>
<protein>
    <recommendedName>
        <fullName evidence="3">Sporulation membrane protein YtrI C-terminal domain-containing protein</fullName>
    </recommendedName>
</protein>
<keyword evidence="1" id="KW-0175">Coiled coil</keyword>
<proteinExistence type="predicted"/>
<name>A0ABW0VU60_9BACL</name>
<sequence>MRVPPFERYSKLTQAVAFMVVGGIIGSIVYHSLFFMNFNALVNMNRELEDTIIEYEERIQKLNQFKDQHTVIKIVLPVLLDNKEEKEEKSLMSELTKSELKKRLKTELGVFVGSSIYKIDSNAEMARLLLNNKIYTDVNGKDYRIEIKTMLMVENVLRVWFKAVELKLRVN</sequence>
<evidence type="ECO:0000259" key="3">
    <source>
        <dbReference type="Pfam" id="PF26347"/>
    </source>
</evidence>
<keyword evidence="5" id="KW-1185">Reference proteome</keyword>
<feature type="coiled-coil region" evidence="1">
    <location>
        <begin position="38"/>
        <end position="65"/>
    </location>
</feature>
<dbReference type="RefSeq" id="WP_379186059.1">
    <property type="nucleotide sequence ID" value="NZ_JBHSOW010000005.1"/>
</dbReference>